<dbReference type="Proteomes" id="UP001589862">
    <property type="component" value="Unassembled WGS sequence"/>
</dbReference>
<dbReference type="Pfam" id="PF02720">
    <property type="entry name" value="DUF222"/>
    <property type="match status" value="1"/>
</dbReference>
<dbReference type="SMART" id="SM00507">
    <property type="entry name" value="HNHc"/>
    <property type="match status" value="1"/>
</dbReference>
<dbReference type="InterPro" id="IPR003870">
    <property type="entry name" value="DUF222"/>
</dbReference>
<gene>
    <name evidence="3" type="ORF">ACFFFR_11620</name>
</gene>
<dbReference type="EMBL" id="JBHLUB010000032">
    <property type="protein sequence ID" value="MFC0583014.1"/>
    <property type="molecule type" value="Genomic_DNA"/>
</dbReference>
<dbReference type="RefSeq" id="WP_377460634.1">
    <property type="nucleotide sequence ID" value="NZ_JBHLUB010000032.1"/>
</dbReference>
<evidence type="ECO:0000259" key="2">
    <source>
        <dbReference type="SMART" id="SM00507"/>
    </source>
</evidence>
<evidence type="ECO:0000256" key="1">
    <source>
        <dbReference type="SAM" id="MobiDB-lite"/>
    </source>
</evidence>
<evidence type="ECO:0000313" key="4">
    <source>
        <dbReference type="Proteomes" id="UP001589862"/>
    </source>
</evidence>
<protein>
    <submittedName>
        <fullName evidence="3">DUF222 domain-containing protein</fullName>
    </submittedName>
</protein>
<feature type="domain" description="HNH nuclease" evidence="2">
    <location>
        <begin position="477"/>
        <end position="529"/>
    </location>
</feature>
<dbReference type="Gene3D" id="1.10.30.50">
    <property type="match status" value="1"/>
</dbReference>
<dbReference type="InterPro" id="IPR003615">
    <property type="entry name" value="HNH_nuc"/>
</dbReference>
<evidence type="ECO:0000313" key="3">
    <source>
        <dbReference type="EMBL" id="MFC0583014.1"/>
    </source>
</evidence>
<proteinExistence type="predicted"/>
<accession>A0ABV6PD18</accession>
<feature type="region of interest" description="Disordered" evidence="1">
    <location>
        <begin position="150"/>
        <end position="180"/>
    </location>
</feature>
<dbReference type="CDD" id="cd00085">
    <property type="entry name" value="HNHc"/>
    <property type="match status" value="1"/>
</dbReference>
<keyword evidence="4" id="KW-1185">Reference proteome</keyword>
<comment type="caution">
    <text evidence="3">The sequence shown here is derived from an EMBL/GenBank/DDBJ whole genome shotgun (WGS) entry which is preliminary data.</text>
</comment>
<name>A0ABV6PD18_9MICC</name>
<sequence>MVGPQSETHVADKDELEKNLRRCVDEVTLQLSEPNPAPDWDTSAVEQVQRISIAAKYRILFQKILSFARQDHAHLGADDLTSSFLMHENKGKLIRSAAAAYSAVSGMKTAQAKHEIMSAVILHEHGAELLAHLISGTLSLRQLDSAVAKLKSLPPPSPEGKPDGQPWQPGEFQQAATATEKARKNLATDLAAIAGNTHSENDFNRQAARARDARHPESFAQRAARAATKRYIKFIPADDGMTRVEGYIPSHAGLFLHHILSALAASYRTLGQAHGRSRNNLMADLLIDLVQNNPYLKHAMQIAQQRQTESGDGIEQPGGVIVDEDTGATIAQGLLNREGGATAHAEDAVGVGFHNLPPGVLTHVIVTMDFEQFVKHGGCLDEETMGFTRQHYPELYELARQNQEFYKENPLKRRRRYPVGVDDAESGACSVGTDTVLSPQATADIIASASMMSMILTDPVEGYPLGVGRKTSRPSARMRMLTAFRDRHCRYPGCREPLSNCELDHVVEWRDGGGSDYSSLSYLCKSHHMHKSARWMTATLHPELGDGVMSFANEQSGEEHLSTPEFPLAAAAWEPHQKYQAQLAEPPF</sequence>
<reference evidence="3 4" key="1">
    <citation type="submission" date="2024-09" db="EMBL/GenBank/DDBJ databases">
        <authorList>
            <person name="Sun Q."/>
            <person name="Mori K."/>
        </authorList>
    </citation>
    <scope>NUCLEOTIDE SEQUENCE [LARGE SCALE GENOMIC DNA]</scope>
    <source>
        <strain evidence="3 4">NCAIM B.02604</strain>
    </source>
</reference>
<organism evidence="3 4">
    <name type="scientific">Micrococcoides hystricis</name>
    <dbReference type="NCBI Taxonomy" id="1572761"/>
    <lineage>
        <taxon>Bacteria</taxon>
        <taxon>Bacillati</taxon>
        <taxon>Actinomycetota</taxon>
        <taxon>Actinomycetes</taxon>
        <taxon>Micrococcales</taxon>
        <taxon>Micrococcaceae</taxon>
        <taxon>Micrococcoides</taxon>
    </lineage>
</organism>